<keyword evidence="11" id="KW-1185">Reference proteome</keyword>
<evidence type="ECO:0000313" key="11">
    <source>
        <dbReference type="Proteomes" id="UP000616114"/>
    </source>
</evidence>
<dbReference type="GO" id="GO:0030145">
    <property type="term" value="F:manganese ion binding"/>
    <property type="evidence" value="ECO:0007669"/>
    <property type="project" value="UniProtKB-UniRule"/>
</dbReference>
<dbReference type="GO" id="GO:0005737">
    <property type="term" value="C:cytoplasm"/>
    <property type="evidence" value="ECO:0007669"/>
    <property type="project" value="UniProtKB-SubCell"/>
</dbReference>
<accession>A0A8J2XJW3</accession>
<evidence type="ECO:0000256" key="7">
    <source>
        <dbReference type="ARBA" id="ARBA00049972"/>
    </source>
</evidence>
<comment type="caution">
    <text evidence="10">The sequence shown here is derived from an EMBL/GenBank/DDBJ whole genome shotgun (WGS) entry which is preliminary data.</text>
</comment>
<evidence type="ECO:0000256" key="5">
    <source>
        <dbReference type="ARBA" id="ARBA00022670"/>
    </source>
</evidence>
<sequence>MSSHSPSIDLSTQTPGQVSGGVLVLAVGTAGRGGKDASALVVHGTGTGTLPKKAESRILAAAEAVGFTGGAEEFARIPAVDGLKAPSLALVGVGSLDPADLTGQEPHRALESLRRAAGRVLRGLNGKNGGAHVVLGLPAPTPAALTALAEGAWLGAYAFTRHKASELSSPAVPAERVEILAAKRSSENKKALARAASVAAAVNRARDLVNESPNHLYPELFAQEVKAQGSDHKVKVTVYDDAYLRKNGFGGLIGVGQGSARPPRLVKVEYSGGARRAKHLAIVGKGITFDSGGISLKPAAGMEDMKSDMAGAAAAVQAVFAIADLGLPVKATAWLALAENMPSGAAQRPSDIISIYGGRTVEVLNTDAEGRLVMADALALASEDKPDLLLDVATLTGAQVIALGNRVSAVMGADAAREAVVAAAERAGEQVWPMPLPEELLPTLKSQAADLANVGKRPAGMLSAGVFLQQFVGDKDGKQTNDDDARIDWAHIDIAGPAYNGESAWGYTVPKGTGVAVRTLVAVAEHLA</sequence>
<dbReference type="Pfam" id="PF02789">
    <property type="entry name" value="Peptidase_M17_N"/>
    <property type="match status" value="1"/>
</dbReference>
<dbReference type="SUPFAM" id="SSF53187">
    <property type="entry name" value="Zn-dependent exopeptidases"/>
    <property type="match status" value="1"/>
</dbReference>
<dbReference type="NCBIfam" id="NF002073">
    <property type="entry name" value="PRK00913.1-2"/>
    <property type="match status" value="1"/>
</dbReference>
<evidence type="ECO:0000313" key="10">
    <source>
        <dbReference type="EMBL" id="GGA23080.1"/>
    </source>
</evidence>
<dbReference type="Gene3D" id="3.40.630.10">
    <property type="entry name" value="Zn peptidases"/>
    <property type="match status" value="1"/>
</dbReference>
<dbReference type="Proteomes" id="UP000616114">
    <property type="component" value="Unassembled WGS sequence"/>
</dbReference>
<name>A0A8J2XJW3_9MICO</name>
<evidence type="ECO:0000256" key="1">
    <source>
        <dbReference type="ARBA" id="ARBA00000135"/>
    </source>
</evidence>
<dbReference type="Gene3D" id="3.40.220.10">
    <property type="entry name" value="Leucine Aminopeptidase, subunit E, domain 1"/>
    <property type="match status" value="1"/>
</dbReference>
<dbReference type="EC" id="3.4.11.10" evidence="8"/>
<dbReference type="SUPFAM" id="SSF52949">
    <property type="entry name" value="Macro domain-like"/>
    <property type="match status" value="1"/>
</dbReference>
<feature type="active site" evidence="8">
    <location>
        <position position="297"/>
    </location>
</feature>
<feature type="binding site" evidence="8">
    <location>
        <position position="308"/>
    </location>
    <ligand>
        <name>Mn(2+)</name>
        <dbReference type="ChEBI" id="CHEBI:29035"/>
        <label>2</label>
    </ligand>
</feature>
<dbReference type="PANTHER" id="PTHR11963:SF23">
    <property type="entry name" value="CYTOSOL AMINOPEPTIDASE"/>
    <property type="match status" value="1"/>
</dbReference>
<feature type="binding site" evidence="8">
    <location>
        <position position="367"/>
    </location>
    <ligand>
        <name>Mn(2+)</name>
        <dbReference type="ChEBI" id="CHEBI:29035"/>
        <label>1</label>
    </ligand>
</feature>
<dbReference type="RefSeq" id="WP_188551484.1">
    <property type="nucleotide sequence ID" value="NZ_BMFY01000013.1"/>
</dbReference>
<feature type="binding site" evidence="8">
    <location>
        <position position="369"/>
    </location>
    <ligand>
        <name>Mn(2+)</name>
        <dbReference type="ChEBI" id="CHEBI:29035"/>
        <label>1</label>
    </ligand>
</feature>
<keyword evidence="6 8" id="KW-0378">Hydrolase</keyword>
<dbReference type="InterPro" id="IPR043472">
    <property type="entry name" value="Macro_dom-like"/>
</dbReference>
<keyword evidence="4 8" id="KW-0031">Aminopeptidase</keyword>
<keyword evidence="8" id="KW-0464">Manganese</keyword>
<dbReference type="InterPro" id="IPR000819">
    <property type="entry name" value="Peptidase_M17_C"/>
</dbReference>
<dbReference type="GO" id="GO:0070006">
    <property type="term" value="F:metalloaminopeptidase activity"/>
    <property type="evidence" value="ECO:0007669"/>
    <property type="project" value="InterPro"/>
</dbReference>
<feature type="binding site" evidence="8">
    <location>
        <position position="369"/>
    </location>
    <ligand>
        <name>Mn(2+)</name>
        <dbReference type="ChEBI" id="CHEBI:29035"/>
        <label>2</label>
    </ligand>
</feature>
<evidence type="ECO:0000256" key="4">
    <source>
        <dbReference type="ARBA" id="ARBA00022438"/>
    </source>
</evidence>
<evidence type="ECO:0000256" key="8">
    <source>
        <dbReference type="HAMAP-Rule" id="MF_00181"/>
    </source>
</evidence>
<comment type="function">
    <text evidence="7 8">Presumably involved in the processing and regular turnover of intracellular proteins. Catalyzes the removal of unsubstituted N-terminal amino acids from various peptides.</text>
</comment>
<dbReference type="PANTHER" id="PTHR11963">
    <property type="entry name" value="LEUCINE AMINOPEPTIDASE-RELATED"/>
    <property type="match status" value="1"/>
</dbReference>
<dbReference type="CDD" id="cd00433">
    <property type="entry name" value="Peptidase_M17"/>
    <property type="match status" value="1"/>
</dbReference>
<evidence type="ECO:0000259" key="9">
    <source>
        <dbReference type="PROSITE" id="PS00631"/>
    </source>
</evidence>
<dbReference type="EC" id="3.4.11.1" evidence="8"/>
<dbReference type="PROSITE" id="PS00631">
    <property type="entry name" value="CYTOSOL_AP"/>
    <property type="match status" value="1"/>
</dbReference>
<organism evidence="10 11">
    <name type="scientific">Sediminivirga luteola</name>
    <dbReference type="NCBI Taxonomy" id="1774748"/>
    <lineage>
        <taxon>Bacteria</taxon>
        <taxon>Bacillati</taxon>
        <taxon>Actinomycetota</taxon>
        <taxon>Actinomycetes</taxon>
        <taxon>Micrococcales</taxon>
        <taxon>Brevibacteriaceae</taxon>
        <taxon>Sediminivirga</taxon>
    </lineage>
</organism>
<comment type="subcellular location">
    <subcellularLocation>
        <location evidence="8">Cytoplasm</location>
    </subcellularLocation>
</comment>
<evidence type="ECO:0000256" key="3">
    <source>
        <dbReference type="ARBA" id="ARBA00009528"/>
    </source>
</evidence>
<gene>
    <name evidence="8 10" type="primary">pepA</name>
    <name evidence="10" type="ORF">GCM10011333_27640</name>
</gene>
<feature type="binding site" evidence="8">
    <location>
        <position position="285"/>
    </location>
    <ligand>
        <name>Mn(2+)</name>
        <dbReference type="ChEBI" id="CHEBI:29035"/>
        <label>2</label>
    </ligand>
</feature>
<reference evidence="10" key="2">
    <citation type="submission" date="2020-09" db="EMBL/GenBank/DDBJ databases">
        <authorList>
            <person name="Sun Q."/>
            <person name="Zhou Y."/>
        </authorList>
    </citation>
    <scope>NUCLEOTIDE SEQUENCE</scope>
    <source>
        <strain evidence="10">CGMCC 1.12785</strain>
    </source>
</reference>
<evidence type="ECO:0000256" key="6">
    <source>
        <dbReference type="ARBA" id="ARBA00022801"/>
    </source>
</evidence>
<keyword evidence="5 8" id="KW-0645">Protease</keyword>
<feature type="binding site" evidence="8">
    <location>
        <position position="290"/>
    </location>
    <ligand>
        <name>Mn(2+)</name>
        <dbReference type="ChEBI" id="CHEBI:29035"/>
        <label>2</label>
    </ligand>
</feature>
<dbReference type="Pfam" id="PF00883">
    <property type="entry name" value="Peptidase_M17"/>
    <property type="match status" value="1"/>
</dbReference>
<dbReference type="GO" id="GO:0006508">
    <property type="term" value="P:proteolysis"/>
    <property type="evidence" value="ECO:0007669"/>
    <property type="project" value="UniProtKB-KW"/>
</dbReference>
<dbReference type="InterPro" id="IPR023042">
    <property type="entry name" value="Peptidase_M17_leu_NH2_pept"/>
</dbReference>
<feature type="active site" evidence="8">
    <location>
        <position position="371"/>
    </location>
</feature>
<proteinExistence type="inferred from homology"/>
<feature type="domain" description="Cytosol aminopeptidase" evidence="9">
    <location>
        <begin position="365"/>
        <end position="372"/>
    </location>
</feature>
<evidence type="ECO:0000256" key="2">
    <source>
        <dbReference type="ARBA" id="ARBA00000967"/>
    </source>
</evidence>
<dbReference type="HAMAP" id="MF_00181">
    <property type="entry name" value="Cytosol_peptidase_M17"/>
    <property type="match status" value="1"/>
</dbReference>
<feature type="binding site" evidence="8">
    <location>
        <position position="290"/>
    </location>
    <ligand>
        <name>Mn(2+)</name>
        <dbReference type="ChEBI" id="CHEBI:29035"/>
        <label>1</label>
    </ligand>
</feature>
<dbReference type="PRINTS" id="PR00481">
    <property type="entry name" value="LAMNOPPTDASE"/>
</dbReference>
<keyword evidence="8" id="KW-0963">Cytoplasm</keyword>
<comment type="catalytic activity">
    <reaction evidence="1 8">
        <text>Release of an N-terminal amino acid, Xaa-|-Yaa-, in which Xaa is preferably Leu, but may be other amino acids including Pro although not Arg or Lys, and Yaa may be Pro. Amino acid amides and methyl esters are also readily hydrolyzed, but rates on arylamides are exceedingly low.</text>
        <dbReference type="EC" id="3.4.11.1"/>
    </reaction>
</comment>
<dbReference type="EMBL" id="BMFY01000013">
    <property type="protein sequence ID" value="GGA23080.1"/>
    <property type="molecule type" value="Genomic_DNA"/>
</dbReference>
<keyword evidence="8" id="KW-0479">Metal-binding</keyword>
<protein>
    <recommendedName>
        <fullName evidence="8">Probable cytosol aminopeptidase</fullName>
        <ecNumber evidence="8">3.4.11.1</ecNumber>
    </recommendedName>
    <alternativeName>
        <fullName evidence="8">Leucine aminopeptidase</fullName>
        <shortName evidence="8">LAP</shortName>
        <ecNumber evidence="8">3.4.11.10</ecNumber>
    </alternativeName>
    <alternativeName>
        <fullName evidence="8">Leucyl aminopeptidase</fullName>
    </alternativeName>
</protein>
<reference evidence="10" key="1">
    <citation type="journal article" date="2014" name="Int. J. Syst. Evol. Microbiol.">
        <title>Complete genome sequence of Corynebacterium casei LMG S-19264T (=DSM 44701T), isolated from a smear-ripened cheese.</title>
        <authorList>
            <consortium name="US DOE Joint Genome Institute (JGI-PGF)"/>
            <person name="Walter F."/>
            <person name="Albersmeier A."/>
            <person name="Kalinowski J."/>
            <person name="Ruckert C."/>
        </authorList>
    </citation>
    <scope>NUCLEOTIDE SEQUENCE</scope>
    <source>
        <strain evidence="10">CGMCC 1.12785</strain>
    </source>
</reference>
<dbReference type="InterPro" id="IPR008283">
    <property type="entry name" value="Peptidase_M17_N"/>
</dbReference>
<comment type="catalytic activity">
    <reaction evidence="2 8">
        <text>Release of an N-terminal amino acid, preferentially leucine, but not glutamic or aspartic acids.</text>
        <dbReference type="EC" id="3.4.11.10"/>
    </reaction>
</comment>
<comment type="cofactor">
    <cofactor evidence="8">
        <name>Mn(2+)</name>
        <dbReference type="ChEBI" id="CHEBI:29035"/>
    </cofactor>
    <text evidence="8">Binds 2 manganese ions per subunit.</text>
</comment>
<dbReference type="AlphaFoldDB" id="A0A8J2XJW3"/>
<comment type="similarity">
    <text evidence="3 8">Belongs to the peptidase M17 family.</text>
</comment>
<dbReference type="InterPro" id="IPR011356">
    <property type="entry name" value="Leucine_aapep/pepB"/>
</dbReference>